<dbReference type="GO" id="GO:0004803">
    <property type="term" value="F:transposase activity"/>
    <property type="evidence" value="ECO:0007669"/>
    <property type="project" value="UniProtKB-UniRule"/>
</dbReference>
<proteinExistence type="inferred from homology"/>
<comment type="function">
    <text evidence="1 6">Required for the transposition of the insertion element.</text>
</comment>
<evidence type="ECO:0000256" key="1">
    <source>
        <dbReference type="ARBA" id="ARBA00002190"/>
    </source>
</evidence>
<dbReference type="GO" id="GO:0006313">
    <property type="term" value="P:DNA transposition"/>
    <property type="evidence" value="ECO:0007669"/>
    <property type="project" value="UniProtKB-UniRule"/>
</dbReference>
<evidence type="ECO:0000256" key="4">
    <source>
        <dbReference type="ARBA" id="ARBA00023125"/>
    </source>
</evidence>
<keyword evidence="4 6" id="KW-0238">DNA-binding</keyword>
<gene>
    <name evidence="7" type="ORF">KYC_25723</name>
</gene>
<dbReference type="PANTHER" id="PTHR33217">
    <property type="entry name" value="TRANSPOSASE FOR INSERTION SEQUENCE ELEMENT IS1081"/>
    <property type="match status" value="1"/>
</dbReference>
<keyword evidence="8" id="KW-1185">Reference proteome</keyword>
<comment type="caution">
    <text evidence="7">The sequence shown here is derived from an EMBL/GenBank/DDBJ whole genome shotgun (WGS) entry which is preliminary data.</text>
</comment>
<dbReference type="STRING" id="477184.KYC_25723"/>
<name>H0FED3_9BURK</name>
<dbReference type="PANTHER" id="PTHR33217:SF8">
    <property type="entry name" value="MUTATOR FAMILY TRANSPOSASE"/>
    <property type="match status" value="1"/>
</dbReference>
<dbReference type="EMBL" id="AGUF01000082">
    <property type="protein sequence ID" value="EHK63369.1"/>
    <property type="molecule type" value="Genomic_DNA"/>
</dbReference>
<evidence type="ECO:0000256" key="5">
    <source>
        <dbReference type="ARBA" id="ARBA00023172"/>
    </source>
</evidence>
<protein>
    <recommendedName>
        <fullName evidence="6">Mutator family transposase</fullName>
    </recommendedName>
</protein>
<accession>H0FED3</accession>
<evidence type="ECO:0000256" key="6">
    <source>
        <dbReference type="RuleBase" id="RU365089"/>
    </source>
</evidence>
<dbReference type="GO" id="GO:0003677">
    <property type="term" value="F:DNA binding"/>
    <property type="evidence" value="ECO:0007669"/>
    <property type="project" value="UniProtKB-UniRule"/>
</dbReference>
<dbReference type="InterPro" id="IPR001207">
    <property type="entry name" value="Transposase_mutator"/>
</dbReference>
<keyword evidence="5 6" id="KW-0233">DNA recombination</keyword>
<comment type="similarity">
    <text evidence="2 6">Belongs to the transposase mutator family.</text>
</comment>
<dbReference type="AlphaFoldDB" id="H0FED3"/>
<evidence type="ECO:0000313" key="7">
    <source>
        <dbReference type="EMBL" id="EHK63369.1"/>
    </source>
</evidence>
<sequence>MYARGMTVRKIQGLLLGQYATQVSLDFFSSVTDGVMAEITARWSPPLKPIHSVVFFDALRVKICEDTDVRHKVIYLALSMLPDGSCDILGQS</sequence>
<reference evidence="7 8" key="1">
    <citation type="journal article" date="2012" name="J. Bacteriol.">
        <title>Genome sequence of the highly efficient arsenite-oxidizing bacterium Achromobacter arsenitoxydans SY8.</title>
        <authorList>
            <person name="Li X."/>
            <person name="Hu Y."/>
            <person name="Gong J."/>
            <person name="Lin Y."/>
            <person name="Johnstone L."/>
            <person name="Rensing C."/>
            <person name="Wang G."/>
        </authorList>
    </citation>
    <scope>NUCLEOTIDE SEQUENCE [LARGE SCALE GENOMIC DNA]</scope>
    <source>
        <strain evidence="7 8">SY8</strain>
    </source>
</reference>
<dbReference type="Pfam" id="PF00872">
    <property type="entry name" value="Transposase_mut"/>
    <property type="match status" value="1"/>
</dbReference>
<dbReference type="Proteomes" id="UP000003113">
    <property type="component" value="Unassembled WGS sequence"/>
</dbReference>
<evidence type="ECO:0000256" key="2">
    <source>
        <dbReference type="ARBA" id="ARBA00010961"/>
    </source>
</evidence>
<evidence type="ECO:0000313" key="8">
    <source>
        <dbReference type="Proteomes" id="UP000003113"/>
    </source>
</evidence>
<keyword evidence="3 6" id="KW-0815">Transposition</keyword>
<keyword evidence="6" id="KW-0814">Transposable element</keyword>
<dbReference type="eggNOG" id="COG3328">
    <property type="taxonomic scope" value="Bacteria"/>
</dbReference>
<organism evidence="7 8">
    <name type="scientific">Achromobacter arsenitoxydans SY8</name>
    <dbReference type="NCBI Taxonomy" id="477184"/>
    <lineage>
        <taxon>Bacteria</taxon>
        <taxon>Pseudomonadati</taxon>
        <taxon>Pseudomonadota</taxon>
        <taxon>Betaproteobacteria</taxon>
        <taxon>Burkholderiales</taxon>
        <taxon>Alcaligenaceae</taxon>
        <taxon>Achromobacter</taxon>
    </lineage>
</organism>
<evidence type="ECO:0000256" key="3">
    <source>
        <dbReference type="ARBA" id="ARBA00022578"/>
    </source>
</evidence>